<keyword evidence="4" id="KW-1185">Reference proteome</keyword>
<evidence type="ECO:0000256" key="1">
    <source>
        <dbReference type="SAM" id="MobiDB-lite"/>
    </source>
</evidence>
<feature type="chain" id="PRO_5001499935" description="HEAT repeat domain-containing protein" evidence="2">
    <location>
        <begin position="37"/>
        <end position="314"/>
    </location>
</feature>
<proteinExistence type="predicted"/>
<dbReference type="STRING" id="1192034.CAP_4922"/>
<dbReference type="Pfam" id="PF13646">
    <property type="entry name" value="HEAT_2"/>
    <property type="match status" value="1"/>
</dbReference>
<evidence type="ECO:0008006" key="5">
    <source>
        <dbReference type="Google" id="ProtNLM"/>
    </source>
</evidence>
<feature type="compositionally biased region" description="Low complexity" evidence="1">
    <location>
        <begin position="35"/>
        <end position="53"/>
    </location>
</feature>
<dbReference type="Gene3D" id="1.25.10.10">
    <property type="entry name" value="Leucine-rich Repeat Variant"/>
    <property type="match status" value="1"/>
</dbReference>
<name>A0A017T487_9BACT</name>
<gene>
    <name evidence="3" type="ORF">CAP_4922</name>
</gene>
<accession>A0A017T487</accession>
<dbReference type="InterPro" id="IPR016024">
    <property type="entry name" value="ARM-type_fold"/>
</dbReference>
<dbReference type="SUPFAM" id="SSF48371">
    <property type="entry name" value="ARM repeat"/>
    <property type="match status" value="1"/>
</dbReference>
<evidence type="ECO:0000256" key="2">
    <source>
        <dbReference type="SAM" id="SignalP"/>
    </source>
</evidence>
<evidence type="ECO:0000313" key="4">
    <source>
        <dbReference type="Proteomes" id="UP000019678"/>
    </source>
</evidence>
<sequence length="314" mass="32194">MLDLRRENVGRARPAAFALALVLSAASLTPISGASAAMAPSAGKPKARPAQPAKRPPPLPAAEVAALQQRIQGRDAEDIQAALATVRSAGPTAAALAPAIEQLLRRGATLPLLRAAMKTLGALAQTSSSAALAPYVRHRVEELRHEAARAIVTTGGPDAVAALREALHAGDATLRGLAATGLGAMNARDALPDLFEALDRGVPQAASAIGLVCDPAACQKLLGKLGTISFDVMASGLEALLLRSPPLPEAVQLEVVQRVRNLATPDARRLLLDVGSHFPADGQARVRAAVEAATAAMPHNDDDPPNTGAGEARP</sequence>
<feature type="signal peptide" evidence="2">
    <location>
        <begin position="1"/>
        <end position="36"/>
    </location>
</feature>
<dbReference type="AlphaFoldDB" id="A0A017T487"/>
<feature type="region of interest" description="Disordered" evidence="1">
    <location>
        <begin position="35"/>
        <end position="58"/>
    </location>
</feature>
<protein>
    <recommendedName>
        <fullName evidence="5">HEAT repeat domain-containing protein</fullName>
    </recommendedName>
</protein>
<keyword evidence="2" id="KW-0732">Signal</keyword>
<dbReference type="Proteomes" id="UP000019678">
    <property type="component" value="Unassembled WGS sequence"/>
</dbReference>
<dbReference type="InterPro" id="IPR004155">
    <property type="entry name" value="PBS_lyase_HEAT"/>
</dbReference>
<dbReference type="SMART" id="SM00567">
    <property type="entry name" value="EZ_HEAT"/>
    <property type="match status" value="3"/>
</dbReference>
<comment type="caution">
    <text evidence="3">The sequence shown here is derived from an EMBL/GenBank/DDBJ whole genome shotgun (WGS) entry which is preliminary data.</text>
</comment>
<dbReference type="InterPro" id="IPR011989">
    <property type="entry name" value="ARM-like"/>
</dbReference>
<organism evidence="3 4">
    <name type="scientific">Chondromyces apiculatus DSM 436</name>
    <dbReference type="NCBI Taxonomy" id="1192034"/>
    <lineage>
        <taxon>Bacteria</taxon>
        <taxon>Pseudomonadati</taxon>
        <taxon>Myxococcota</taxon>
        <taxon>Polyangia</taxon>
        <taxon>Polyangiales</taxon>
        <taxon>Polyangiaceae</taxon>
        <taxon>Chondromyces</taxon>
    </lineage>
</organism>
<reference evidence="3 4" key="1">
    <citation type="submission" date="2013-05" db="EMBL/GenBank/DDBJ databases">
        <title>Genome assembly of Chondromyces apiculatus DSM 436.</title>
        <authorList>
            <person name="Sharma G."/>
            <person name="Khatri I."/>
            <person name="Kaur C."/>
            <person name="Mayilraj S."/>
            <person name="Subramanian S."/>
        </authorList>
    </citation>
    <scope>NUCLEOTIDE SEQUENCE [LARGE SCALE GENOMIC DNA]</scope>
    <source>
        <strain evidence="3 4">DSM 436</strain>
    </source>
</reference>
<dbReference type="EMBL" id="ASRX01000039">
    <property type="protein sequence ID" value="EYF04048.1"/>
    <property type="molecule type" value="Genomic_DNA"/>
</dbReference>
<evidence type="ECO:0000313" key="3">
    <source>
        <dbReference type="EMBL" id="EYF04048.1"/>
    </source>
</evidence>